<evidence type="ECO:0000313" key="2">
    <source>
        <dbReference type="EMBL" id="RXH83859.1"/>
    </source>
</evidence>
<feature type="non-terminal residue" evidence="2">
    <location>
        <position position="1"/>
    </location>
</feature>
<gene>
    <name evidence="2" type="ORF">DVH24_013104</name>
</gene>
<dbReference type="EMBL" id="RDQH01000337">
    <property type="protein sequence ID" value="RXH83859.1"/>
    <property type="molecule type" value="Genomic_DNA"/>
</dbReference>
<name>A0A498IKW6_MALDO</name>
<keyword evidence="1" id="KW-0472">Membrane</keyword>
<accession>A0A498IKW6</accession>
<evidence type="ECO:0000313" key="3">
    <source>
        <dbReference type="Proteomes" id="UP000290289"/>
    </source>
</evidence>
<organism evidence="2 3">
    <name type="scientific">Malus domestica</name>
    <name type="common">Apple</name>
    <name type="synonym">Pyrus malus</name>
    <dbReference type="NCBI Taxonomy" id="3750"/>
    <lineage>
        <taxon>Eukaryota</taxon>
        <taxon>Viridiplantae</taxon>
        <taxon>Streptophyta</taxon>
        <taxon>Embryophyta</taxon>
        <taxon>Tracheophyta</taxon>
        <taxon>Spermatophyta</taxon>
        <taxon>Magnoliopsida</taxon>
        <taxon>eudicotyledons</taxon>
        <taxon>Gunneridae</taxon>
        <taxon>Pentapetalae</taxon>
        <taxon>rosids</taxon>
        <taxon>fabids</taxon>
        <taxon>Rosales</taxon>
        <taxon>Rosaceae</taxon>
        <taxon>Amygdaloideae</taxon>
        <taxon>Maleae</taxon>
        <taxon>Malus</taxon>
    </lineage>
</organism>
<sequence length="101" mass="12006">QFGFISSDIFSLALFKIPQQCLELEAFALLGFFPITRAERYSLFIFFSPNFFRWCFLGFNYLISQIHYKHMVSGLQEIEDRIRELEVSLVREVLSQRLREG</sequence>
<evidence type="ECO:0000256" key="1">
    <source>
        <dbReference type="SAM" id="Phobius"/>
    </source>
</evidence>
<proteinExistence type="predicted"/>
<dbReference type="Proteomes" id="UP000290289">
    <property type="component" value="Chromosome 11"/>
</dbReference>
<protein>
    <submittedName>
        <fullName evidence="2">Uncharacterized protein</fullName>
    </submittedName>
</protein>
<feature type="transmembrane region" description="Helical" evidence="1">
    <location>
        <begin position="41"/>
        <end position="63"/>
    </location>
</feature>
<keyword evidence="3" id="KW-1185">Reference proteome</keyword>
<dbReference type="AlphaFoldDB" id="A0A498IKW6"/>
<reference evidence="2 3" key="1">
    <citation type="submission" date="2018-10" db="EMBL/GenBank/DDBJ databases">
        <title>A high-quality apple genome assembly.</title>
        <authorList>
            <person name="Hu J."/>
        </authorList>
    </citation>
    <scope>NUCLEOTIDE SEQUENCE [LARGE SCALE GENOMIC DNA]</scope>
    <source>
        <strain evidence="3">cv. HFTH1</strain>
        <tissue evidence="2">Young leaf</tissue>
    </source>
</reference>
<keyword evidence="1" id="KW-0812">Transmembrane</keyword>
<keyword evidence="1" id="KW-1133">Transmembrane helix</keyword>
<comment type="caution">
    <text evidence="2">The sequence shown here is derived from an EMBL/GenBank/DDBJ whole genome shotgun (WGS) entry which is preliminary data.</text>
</comment>